<evidence type="ECO:0000313" key="1">
    <source>
        <dbReference type="EMBL" id="QHT19712.1"/>
    </source>
</evidence>
<name>A0A6C0DT54_9ZZZZ</name>
<sequence length="216" mass="24739">MEKFNMLNNVPNIWKNPLNHVFENLQLKQKEDTLWLEFGVGGGSTINYIASQTPGIVYGFDSFYGNPEKCREGFEAGHYNRDGVPPPVASNVILVQGLFQDTLKDFLVSQNKKISFIHFDCDLYSSTKFVLDSIKDYIDDGCIIVFDEFVNFVGFGEAEYQAFYDFLSENNVEYELIGMNGSPKWIWGEHPNSSDGVPHEQIVLIIHKVMLPWCWD</sequence>
<reference evidence="1" key="1">
    <citation type="journal article" date="2020" name="Nature">
        <title>Giant virus diversity and host interactions through global metagenomics.</title>
        <authorList>
            <person name="Schulz F."/>
            <person name="Roux S."/>
            <person name="Paez-Espino D."/>
            <person name="Jungbluth S."/>
            <person name="Walsh D.A."/>
            <person name="Denef V.J."/>
            <person name="McMahon K.D."/>
            <person name="Konstantinidis K.T."/>
            <person name="Eloe-Fadrosh E.A."/>
            <person name="Kyrpides N.C."/>
            <person name="Woyke T."/>
        </authorList>
    </citation>
    <scope>NUCLEOTIDE SEQUENCE</scope>
    <source>
        <strain evidence="1">GVMAG-M-3300023174-5</strain>
    </source>
</reference>
<dbReference type="Pfam" id="PF13578">
    <property type="entry name" value="Methyltransf_24"/>
    <property type="match status" value="1"/>
</dbReference>
<organism evidence="1">
    <name type="scientific">viral metagenome</name>
    <dbReference type="NCBI Taxonomy" id="1070528"/>
    <lineage>
        <taxon>unclassified sequences</taxon>
        <taxon>metagenomes</taxon>
        <taxon>organismal metagenomes</taxon>
    </lineage>
</organism>
<dbReference type="PANTHER" id="PTHR40036:SF1">
    <property type="entry name" value="MACROCIN O-METHYLTRANSFERASE"/>
    <property type="match status" value="1"/>
</dbReference>
<dbReference type="EMBL" id="MN739668">
    <property type="protein sequence ID" value="QHT19712.1"/>
    <property type="molecule type" value="Genomic_DNA"/>
</dbReference>
<dbReference type="Gene3D" id="3.40.50.150">
    <property type="entry name" value="Vaccinia Virus protein VP39"/>
    <property type="match status" value="1"/>
</dbReference>
<protein>
    <recommendedName>
        <fullName evidence="2">Methyltransferase</fullName>
    </recommendedName>
</protein>
<evidence type="ECO:0008006" key="2">
    <source>
        <dbReference type="Google" id="ProtNLM"/>
    </source>
</evidence>
<dbReference type="InterPro" id="IPR029063">
    <property type="entry name" value="SAM-dependent_MTases_sf"/>
</dbReference>
<dbReference type="InterPro" id="IPR008884">
    <property type="entry name" value="TylF_MeTrfase"/>
</dbReference>
<accession>A0A6C0DT54</accession>
<proteinExistence type="predicted"/>
<dbReference type="SUPFAM" id="SSF53335">
    <property type="entry name" value="S-adenosyl-L-methionine-dependent methyltransferases"/>
    <property type="match status" value="1"/>
</dbReference>
<dbReference type="AlphaFoldDB" id="A0A6C0DT54"/>
<dbReference type="PANTHER" id="PTHR40036">
    <property type="entry name" value="MACROCIN O-METHYLTRANSFERASE"/>
    <property type="match status" value="1"/>
</dbReference>